<protein>
    <recommendedName>
        <fullName evidence="3 7">Cyclic pyranopterin monophosphate synthase</fullName>
        <ecNumber evidence="3 7">4.6.1.17</ecNumber>
    </recommendedName>
    <alternativeName>
        <fullName evidence="7">Molybdenum cofactor biosynthesis protein C</fullName>
    </alternativeName>
</protein>
<comment type="pathway">
    <text evidence="2 7">Cofactor biosynthesis; molybdopterin biosynthesis.</text>
</comment>
<dbReference type="GO" id="GO:0061799">
    <property type="term" value="F:cyclic pyranopterin monophosphate synthase activity"/>
    <property type="evidence" value="ECO:0007669"/>
    <property type="project" value="UniProtKB-EC"/>
</dbReference>
<dbReference type="Proteomes" id="UP001595478">
    <property type="component" value="Unassembled WGS sequence"/>
</dbReference>
<evidence type="ECO:0000256" key="4">
    <source>
        <dbReference type="ARBA" id="ARBA00023150"/>
    </source>
</evidence>
<dbReference type="InterPro" id="IPR036522">
    <property type="entry name" value="MoaC_sf"/>
</dbReference>
<comment type="function">
    <text evidence="6 7">Catalyzes the conversion of (8S)-3',8-cyclo-7,8-dihydroguanosine 5'-triphosphate to cyclic pyranopterin monophosphate (cPMP).</text>
</comment>
<dbReference type="NCBIfam" id="TIGR00581">
    <property type="entry name" value="moaC"/>
    <property type="match status" value="1"/>
</dbReference>
<evidence type="ECO:0000256" key="5">
    <source>
        <dbReference type="ARBA" id="ARBA00023239"/>
    </source>
</evidence>
<reference evidence="11" key="1">
    <citation type="journal article" date="2019" name="Int. J. Syst. Evol. Microbiol.">
        <title>The Global Catalogue of Microorganisms (GCM) 10K type strain sequencing project: providing services to taxonomists for standard genome sequencing and annotation.</title>
        <authorList>
            <consortium name="The Broad Institute Genomics Platform"/>
            <consortium name="The Broad Institute Genome Sequencing Center for Infectious Disease"/>
            <person name="Wu L."/>
            <person name="Ma J."/>
        </authorList>
    </citation>
    <scope>NUCLEOTIDE SEQUENCE [LARGE SCALE GENOMIC DNA]</scope>
    <source>
        <strain evidence="11">KCTC 52473</strain>
    </source>
</reference>
<evidence type="ECO:0000256" key="2">
    <source>
        <dbReference type="ARBA" id="ARBA00005046"/>
    </source>
</evidence>
<feature type="domain" description="Molybdopterin cofactor biosynthesis C (MoaC)" evidence="9">
    <location>
        <begin position="15"/>
        <end position="150"/>
    </location>
</feature>
<name>A0ABV7FUX7_9ALTE</name>
<dbReference type="PANTHER" id="PTHR22960">
    <property type="entry name" value="MOLYBDOPTERIN COFACTOR SYNTHESIS PROTEIN A"/>
    <property type="match status" value="1"/>
</dbReference>
<comment type="caution">
    <text evidence="10">The sequence shown here is derived from an EMBL/GenBank/DDBJ whole genome shotgun (WGS) entry which is preliminary data.</text>
</comment>
<dbReference type="EC" id="4.6.1.17" evidence="3 7"/>
<evidence type="ECO:0000313" key="11">
    <source>
        <dbReference type="Proteomes" id="UP001595478"/>
    </source>
</evidence>
<dbReference type="EMBL" id="JBHRSW010000047">
    <property type="protein sequence ID" value="MFC3123144.1"/>
    <property type="molecule type" value="Genomic_DNA"/>
</dbReference>
<keyword evidence="11" id="KW-1185">Reference proteome</keyword>
<dbReference type="SUPFAM" id="SSF55040">
    <property type="entry name" value="Molybdenum cofactor biosynthesis protein C, MoaC"/>
    <property type="match status" value="1"/>
</dbReference>
<dbReference type="PANTHER" id="PTHR22960:SF0">
    <property type="entry name" value="MOLYBDENUM COFACTOR BIOSYNTHESIS PROTEIN 1"/>
    <property type="match status" value="1"/>
</dbReference>
<accession>A0ABV7FUX7</accession>
<dbReference type="HAMAP" id="MF_01224_B">
    <property type="entry name" value="MoaC_B"/>
    <property type="match status" value="1"/>
</dbReference>
<dbReference type="InterPro" id="IPR023045">
    <property type="entry name" value="MoaC"/>
</dbReference>
<evidence type="ECO:0000259" key="9">
    <source>
        <dbReference type="Pfam" id="PF01967"/>
    </source>
</evidence>
<dbReference type="CDD" id="cd01420">
    <property type="entry name" value="MoaC_PE"/>
    <property type="match status" value="1"/>
</dbReference>
<evidence type="ECO:0000256" key="6">
    <source>
        <dbReference type="ARBA" id="ARBA00055087"/>
    </source>
</evidence>
<dbReference type="NCBIfam" id="NF006870">
    <property type="entry name" value="PRK09364.1"/>
    <property type="match status" value="1"/>
</dbReference>
<gene>
    <name evidence="7 10" type="primary">moaC</name>
    <name evidence="10" type="ORF">ACFOHL_16095</name>
</gene>
<evidence type="ECO:0000256" key="1">
    <source>
        <dbReference type="ARBA" id="ARBA00001637"/>
    </source>
</evidence>
<proteinExistence type="inferred from homology"/>
<dbReference type="InterPro" id="IPR002820">
    <property type="entry name" value="Mopterin_CF_biosynth-C_dom"/>
</dbReference>
<evidence type="ECO:0000256" key="7">
    <source>
        <dbReference type="HAMAP-Rule" id="MF_01224"/>
    </source>
</evidence>
<evidence type="ECO:0000256" key="8">
    <source>
        <dbReference type="SAM" id="MobiDB-lite"/>
    </source>
</evidence>
<organism evidence="10 11">
    <name type="scientific">Agaribacter flavus</name>
    <dbReference type="NCBI Taxonomy" id="1902781"/>
    <lineage>
        <taxon>Bacteria</taxon>
        <taxon>Pseudomonadati</taxon>
        <taxon>Pseudomonadota</taxon>
        <taxon>Gammaproteobacteria</taxon>
        <taxon>Alteromonadales</taxon>
        <taxon>Alteromonadaceae</taxon>
        <taxon>Agaribacter</taxon>
    </lineage>
</organism>
<sequence length="169" mass="18419">MSKLSHIDQHGKANMVDVGDKAITSREAVAEGYIYINLVTMQEIVQQQNKKGDVLTTAKIAGIMAAKQCSNLIPLCHPLMLSKVDVTIEIDEKNARLRVQSLCKLSGKTGVEMEALTAVNVALLTLFDMCKASDPAMRIEGIRVLRKTGGKTGEWQHPDTLISEPSSDV</sequence>
<keyword evidence="5 7" id="KW-0456">Lyase</keyword>
<comment type="catalytic activity">
    <reaction evidence="1 7">
        <text>(8S)-3',8-cyclo-7,8-dihydroguanosine 5'-triphosphate = cyclic pyranopterin phosphate + diphosphate</text>
        <dbReference type="Rhea" id="RHEA:49580"/>
        <dbReference type="ChEBI" id="CHEBI:33019"/>
        <dbReference type="ChEBI" id="CHEBI:59648"/>
        <dbReference type="ChEBI" id="CHEBI:131766"/>
        <dbReference type="EC" id="4.6.1.17"/>
    </reaction>
</comment>
<dbReference type="Pfam" id="PF01967">
    <property type="entry name" value="MoaC"/>
    <property type="match status" value="1"/>
</dbReference>
<dbReference type="InterPro" id="IPR050105">
    <property type="entry name" value="MoCo_biosynth_MoaA/MoaC"/>
</dbReference>
<dbReference type="RefSeq" id="WP_376921259.1">
    <property type="nucleotide sequence ID" value="NZ_JBHRSW010000047.1"/>
</dbReference>
<comment type="subunit">
    <text evidence="7">Homohexamer; trimer of dimers.</text>
</comment>
<comment type="similarity">
    <text evidence="7">Belongs to the MoaC family.</text>
</comment>
<evidence type="ECO:0000313" key="10">
    <source>
        <dbReference type="EMBL" id="MFC3123144.1"/>
    </source>
</evidence>
<feature type="binding site" evidence="7">
    <location>
        <begin position="113"/>
        <end position="114"/>
    </location>
    <ligand>
        <name>substrate</name>
    </ligand>
</feature>
<feature type="region of interest" description="Disordered" evidence="8">
    <location>
        <begin position="150"/>
        <end position="169"/>
    </location>
</feature>
<keyword evidence="4 7" id="KW-0501">Molybdenum cofactor biosynthesis</keyword>
<feature type="active site" evidence="7">
    <location>
        <position position="128"/>
    </location>
</feature>
<feature type="binding site" evidence="7">
    <location>
        <begin position="75"/>
        <end position="77"/>
    </location>
    <ligand>
        <name>substrate</name>
    </ligand>
</feature>
<dbReference type="InterPro" id="IPR047594">
    <property type="entry name" value="MoaC_bact/euk"/>
</dbReference>
<evidence type="ECO:0000256" key="3">
    <source>
        <dbReference type="ARBA" id="ARBA00012575"/>
    </source>
</evidence>
<dbReference type="Gene3D" id="3.30.70.640">
    <property type="entry name" value="Molybdopterin cofactor biosynthesis C (MoaC) domain"/>
    <property type="match status" value="1"/>
</dbReference>